<dbReference type="GO" id="GO:0008061">
    <property type="term" value="F:chitin binding"/>
    <property type="evidence" value="ECO:0007669"/>
    <property type="project" value="UniProtKB-UniRule"/>
</dbReference>
<dbReference type="PROSITE" id="PS50941">
    <property type="entry name" value="CHIT_BIND_I_2"/>
    <property type="match status" value="1"/>
</dbReference>
<feature type="active site" description="Proton donor" evidence="6">
    <location>
        <position position="140"/>
    </location>
</feature>
<dbReference type="CDD" id="cd00035">
    <property type="entry name" value="ChtBD1"/>
    <property type="match status" value="1"/>
</dbReference>
<dbReference type="Pfam" id="PF00182">
    <property type="entry name" value="Glyco_hydro_19"/>
    <property type="match status" value="1"/>
</dbReference>
<dbReference type="SMART" id="SM00270">
    <property type="entry name" value="ChtBD1"/>
    <property type="match status" value="1"/>
</dbReference>
<dbReference type="GO" id="GO:0005975">
    <property type="term" value="P:carbohydrate metabolic process"/>
    <property type="evidence" value="ECO:0007669"/>
    <property type="project" value="InterPro"/>
</dbReference>
<evidence type="ECO:0000256" key="2">
    <source>
        <dbReference type="ARBA" id="ARBA00022669"/>
    </source>
</evidence>
<dbReference type="PIRSF" id="PIRSF001060">
    <property type="entry name" value="Endochitinase"/>
    <property type="match status" value="1"/>
</dbReference>
<dbReference type="SUPFAM" id="SSF57016">
    <property type="entry name" value="Plant lectins/antimicrobial peptides"/>
    <property type="match status" value="1"/>
</dbReference>
<evidence type="ECO:0000256" key="8">
    <source>
        <dbReference type="PROSITE-ProRule" id="PRU00261"/>
    </source>
</evidence>
<dbReference type="InterPro" id="IPR023346">
    <property type="entry name" value="Lysozyme-like_dom_sf"/>
</dbReference>
<evidence type="ECO:0000256" key="3">
    <source>
        <dbReference type="ARBA" id="ARBA00022729"/>
    </source>
</evidence>
<dbReference type="PROSITE" id="PS00773">
    <property type="entry name" value="CHITINASE_19_1"/>
    <property type="match status" value="1"/>
</dbReference>
<dbReference type="RefSeq" id="XP_022926868.1">
    <property type="nucleotide sequence ID" value="XM_023071100.1"/>
</dbReference>
<keyword evidence="2 8" id="KW-0147">Chitin-binding</keyword>
<feature type="disulfide bond" evidence="7 8">
    <location>
        <begin position="31"/>
        <end position="43"/>
    </location>
</feature>
<accession>A0A6J1EJE5</accession>
<evidence type="ECO:0000256" key="1">
    <source>
        <dbReference type="ARBA" id="ARBA00009373"/>
    </source>
</evidence>
<dbReference type="PROSITE" id="PS00026">
    <property type="entry name" value="CHIT_BIND_I_1"/>
    <property type="match status" value="1"/>
</dbReference>
<evidence type="ECO:0000256" key="5">
    <source>
        <dbReference type="ARBA" id="ARBA00023157"/>
    </source>
</evidence>
<evidence type="ECO:0000259" key="10">
    <source>
        <dbReference type="PROSITE" id="PS50941"/>
    </source>
</evidence>
<name>A0A6J1EJE5_CUCMO</name>
<dbReference type="InterPro" id="IPR018371">
    <property type="entry name" value="Chitin-binding_1_CS"/>
</dbReference>
<evidence type="ECO:0000256" key="9">
    <source>
        <dbReference type="SAM" id="SignalP"/>
    </source>
</evidence>
<dbReference type="FunFam" id="3.30.20.10:FF:000001">
    <property type="entry name" value="Endochitinase (Chitinase)"/>
    <property type="match status" value="1"/>
</dbReference>
<dbReference type="AlphaFoldDB" id="A0A6J1EJE5"/>
<evidence type="ECO:0000256" key="7">
    <source>
        <dbReference type="PIRSR" id="PIRSR001060-2"/>
    </source>
</evidence>
<feature type="disulfide bond" evidence="7 8">
    <location>
        <begin position="54"/>
        <end position="58"/>
    </location>
</feature>
<feature type="disulfide bond" evidence="7 8">
    <location>
        <begin position="36"/>
        <end position="50"/>
    </location>
</feature>
<feature type="disulfide bond" evidence="7">
    <location>
        <begin position="277"/>
        <end position="309"/>
    </location>
</feature>
<dbReference type="GO" id="GO:0050832">
    <property type="term" value="P:defense response to fungus"/>
    <property type="evidence" value="ECO:0007669"/>
    <property type="project" value="UniProtKB-ARBA"/>
</dbReference>
<dbReference type="GO" id="GO:0006032">
    <property type="term" value="P:chitin catabolic process"/>
    <property type="evidence" value="ECO:0007669"/>
    <property type="project" value="InterPro"/>
</dbReference>
<dbReference type="Pfam" id="PF00187">
    <property type="entry name" value="Chitin_bind_1"/>
    <property type="match status" value="1"/>
</dbReference>
<feature type="signal peptide" evidence="9">
    <location>
        <begin position="1"/>
        <end position="19"/>
    </location>
</feature>
<feature type="disulfide bond" evidence="7">
    <location>
        <begin position="96"/>
        <end position="158"/>
    </location>
</feature>
<organism evidence="11 12">
    <name type="scientific">Cucurbita moschata</name>
    <name type="common">Winter crookneck squash</name>
    <name type="synonym">Cucurbita pepo var. moschata</name>
    <dbReference type="NCBI Taxonomy" id="3662"/>
    <lineage>
        <taxon>Eukaryota</taxon>
        <taxon>Viridiplantae</taxon>
        <taxon>Streptophyta</taxon>
        <taxon>Embryophyta</taxon>
        <taxon>Tracheophyta</taxon>
        <taxon>Spermatophyta</taxon>
        <taxon>Magnoliopsida</taxon>
        <taxon>eudicotyledons</taxon>
        <taxon>Gunneridae</taxon>
        <taxon>Pentapetalae</taxon>
        <taxon>rosids</taxon>
        <taxon>fabids</taxon>
        <taxon>Cucurbitales</taxon>
        <taxon>Cucurbitaceae</taxon>
        <taxon>Cucurbiteae</taxon>
        <taxon>Cucurbita</taxon>
    </lineage>
</organism>
<proteinExistence type="inferred from homology"/>
<dbReference type="SMR" id="A0A6J1EJE5"/>
<feature type="disulfide bond" evidence="7 8">
    <location>
        <begin position="22"/>
        <end position="37"/>
    </location>
</feature>
<dbReference type="PANTHER" id="PTHR22595:SF79">
    <property type="entry name" value="CHITINASE 12"/>
    <property type="match status" value="1"/>
</dbReference>
<gene>
    <name evidence="12" type="primary">LOC111433851</name>
</gene>
<keyword evidence="11" id="KW-1185">Reference proteome</keyword>
<dbReference type="InterPro" id="IPR001002">
    <property type="entry name" value="Chitin-bd_1"/>
</dbReference>
<feature type="chain" id="PRO_5026786809" evidence="9">
    <location>
        <begin position="20"/>
        <end position="317"/>
    </location>
</feature>
<dbReference type="PROSITE" id="PS00774">
    <property type="entry name" value="CHITINASE_19_2"/>
    <property type="match status" value="1"/>
</dbReference>
<evidence type="ECO:0000313" key="12">
    <source>
        <dbReference type="RefSeq" id="XP_022926868.1"/>
    </source>
</evidence>
<sequence length="317" mass="34410">MKLHAFIFLSLALLLSASAQQCGRQANSAVCQNGLCCSEHGWCGTTDAYCGAGCQSQCRRPGPTPTLPPNAGSGVGGIITAAVFDRLLKYRNDPRCRSNGFYTYNAFLAAARSFPAFGTTGDDATRRRELAAFLAQTSHETTGGWPTAPDGPYAWGYCFVRELQQDAYCRSPDPEWPCAPGQKYFGRGPIQLTHNYNYGQAGRALGLNLLNNPDLVATDPIVSFRTAIWFWMTPQGNKPSSHDVIIGRWQPSNVDRAAGRAAGYGVITNIINGGLECGRGPNDRMTSRIGFYTRYCNLLGVTMGPNLDCNNQRPFGP</sequence>
<feature type="disulfide bond" evidence="7">
    <location>
        <begin position="169"/>
        <end position="178"/>
    </location>
</feature>
<dbReference type="Gene3D" id="3.30.60.10">
    <property type="entry name" value="Endochitinase-like"/>
    <property type="match status" value="1"/>
</dbReference>
<dbReference type="CDD" id="cd00325">
    <property type="entry name" value="chitinase_GH19"/>
    <property type="match status" value="1"/>
</dbReference>
<dbReference type="Gene3D" id="1.10.530.10">
    <property type="match status" value="1"/>
</dbReference>
<dbReference type="PRINTS" id="PR00451">
    <property type="entry name" value="CHITINBINDNG"/>
</dbReference>
<feature type="domain" description="Chitin-binding type-1" evidence="10">
    <location>
        <begin position="19"/>
        <end position="60"/>
    </location>
</feature>
<keyword evidence="3 9" id="KW-0732">Signal</keyword>
<dbReference type="KEGG" id="cmos:111433851"/>
<evidence type="ECO:0000256" key="6">
    <source>
        <dbReference type="PIRSR" id="PIRSR001060-1"/>
    </source>
</evidence>
<dbReference type="Proteomes" id="UP000504609">
    <property type="component" value="Unplaced"/>
</dbReference>
<dbReference type="Gene3D" id="3.30.20.10">
    <property type="entry name" value="Endochitinase, domain 2"/>
    <property type="match status" value="1"/>
</dbReference>
<reference evidence="12" key="1">
    <citation type="submission" date="2025-08" db="UniProtKB">
        <authorList>
            <consortium name="RefSeq"/>
        </authorList>
    </citation>
    <scope>IDENTIFICATION</scope>
    <source>
        <tissue evidence="12">Young leaves</tissue>
    </source>
</reference>
<dbReference type="InterPro" id="IPR016283">
    <property type="entry name" value="Glyco_hydro_19"/>
</dbReference>
<dbReference type="FunFam" id="3.30.60.10:FF:000001">
    <property type="entry name" value="Basic endochitinase"/>
    <property type="match status" value="1"/>
</dbReference>
<comment type="similarity">
    <text evidence="1">Belongs to the glycosyl hydrolase 19 family. Chitinase class I subfamily.</text>
</comment>
<dbReference type="InterPro" id="IPR000726">
    <property type="entry name" value="Glyco_hydro_19_cat"/>
</dbReference>
<protein>
    <submittedName>
        <fullName evidence="12">Endochitinase-like</fullName>
    </submittedName>
</protein>
<dbReference type="PANTHER" id="PTHR22595">
    <property type="entry name" value="CHITINASE-RELATED"/>
    <property type="match status" value="1"/>
</dbReference>
<dbReference type="InterPro" id="IPR036861">
    <property type="entry name" value="Endochitinase-like_sf"/>
</dbReference>
<dbReference type="SUPFAM" id="SSF53955">
    <property type="entry name" value="Lysozyme-like"/>
    <property type="match status" value="1"/>
</dbReference>
<keyword evidence="5 7" id="KW-1015">Disulfide bond</keyword>
<keyword evidence="4" id="KW-0611">Plant defense</keyword>
<evidence type="ECO:0000313" key="11">
    <source>
        <dbReference type="Proteomes" id="UP000504609"/>
    </source>
</evidence>
<dbReference type="GO" id="GO:0004568">
    <property type="term" value="F:chitinase activity"/>
    <property type="evidence" value="ECO:0007669"/>
    <property type="project" value="InterPro"/>
</dbReference>
<dbReference type="GeneID" id="111433851"/>
<evidence type="ECO:0000256" key="4">
    <source>
        <dbReference type="ARBA" id="ARBA00022821"/>
    </source>
</evidence>
<dbReference type="GO" id="GO:0016998">
    <property type="term" value="P:cell wall macromolecule catabolic process"/>
    <property type="evidence" value="ECO:0007669"/>
    <property type="project" value="InterPro"/>
</dbReference>